<proteinExistence type="predicted"/>
<evidence type="ECO:0000259" key="1">
    <source>
        <dbReference type="SMART" id="SM00382"/>
    </source>
</evidence>
<dbReference type="PANTHER" id="PTHR43581">
    <property type="entry name" value="ATP/GTP PHOSPHATASE"/>
    <property type="match status" value="1"/>
</dbReference>
<dbReference type="Proteomes" id="UP001244564">
    <property type="component" value="Chromosome"/>
</dbReference>
<evidence type="ECO:0000313" key="2">
    <source>
        <dbReference type="EMBL" id="WGF37745.1"/>
    </source>
</evidence>
<dbReference type="RefSeq" id="WP_279494003.1">
    <property type="nucleotide sequence ID" value="NZ_CP122283.1"/>
</dbReference>
<protein>
    <submittedName>
        <fullName evidence="2">AAA family ATPase</fullName>
    </submittedName>
</protein>
<keyword evidence="3" id="KW-1185">Reference proteome</keyword>
<feature type="domain" description="AAA+ ATPase" evidence="1">
    <location>
        <begin position="176"/>
        <end position="424"/>
    </location>
</feature>
<reference evidence="2 3" key="1">
    <citation type="submission" date="2023-04" db="EMBL/GenBank/DDBJ databases">
        <title>Genomic of Lysinibacillus capsici TSBLM.</title>
        <authorList>
            <person name="Hu X.S."/>
            <person name="Yu C.H."/>
        </authorList>
    </citation>
    <scope>NUCLEOTIDE SEQUENCE [LARGE SCALE GENOMIC DNA]</scope>
    <source>
        <strain evidence="2 3">TSBLM</strain>
    </source>
</reference>
<dbReference type="EMBL" id="CP122283">
    <property type="protein sequence ID" value="WGF37745.1"/>
    <property type="molecule type" value="Genomic_DNA"/>
</dbReference>
<sequence length="487" mass="55935">MFYITSFRSPKNKVGFHLVPDNWNDYGYRTLYNLFYVDEKMNEHEIGHVKIGYTDEELASQLYYPFENLQEGLFSLGQGVSYYSNLRKLGDSVRLNCLIGLNDLAYYTDKYEKYKHLEIVRKSLMREMNIRNMEKQYRRVAHGGAVLTKYELDFPIQSGNGTGNFEFVVTPESFPPTNIHALIGTNGSGKTTTLKGIIKGYLSDSLSEQFSNAIFVSFSLFDKSIEYDFTDKSKEYYYVGVVNSLDSSIKSLETLNTEFNVSIQNLLKKNRILYLHRMIEILSTDNNIKNLGLLNIVEDFLEIDLEKKGEDLIKEHSLRMTQVFDTLSSGHKIILLTISKIVELVVEQSLIIIDEPETHLHPPLLSAFIRAISEIIIAENAVAIMATHSPVVLQEIPKSCAWIIRKHGSEMKIFRPRLETFGENIGVLTEEVFGLDIPKTGYHTLLQKVIEETNSYEDVLEKFNYELGIEAKSVIRTYINEKNLRED</sequence>
<dbReference type="InterPro" id="IPR027417">
    <property type="entry name" value="P-loop_NTPase"/>
</dbReference>
<gene>
    <name evidence="2" type="ORF">QBO96_18820</name>
</gene>
<dbReference type="CDD" id="cd00267">
    <property type="entry name" value="ABC_ATPase"/>
    <property type="match status" value="1"/>
</dbReference>
<name>A0ABY8KF34_9BACI</name>
<dbReference type="SUPFAM" id="SSF52540">
    <property type="entry name" value="P-loop containing nucleoside triphosphate hydrolases"/>
    <property type="match status" value="1"/>
</dbReference>
<dbReference type="Gene3D" id="3.40.50.300">
    <property type="entry name" value="P-loop containing nucleotide triphosphate hydrolases"/>
    <property type="match status" value="1"/>
</dbReference>
<dbReference type="InterPro" id="IPR051396">
    <property type="entry name" value="Bact_Antivir_Def_Nuclease"/>
</dbReference>
<dbReference type="Pfam" id="PF13304">
    <property type="entry name" value="AAA_21"/>
    <property type="match status" value="1"/>
</dbReference>
<dbReference type="PANTHER" id="PTHR43581:SF2">
    <property type="entry name" value="EXCINUCLEASE ATPASE SUBUNIT"/>
    <property type="match status" value="1"/>
</dbReference>
<accession>A0ABY8KF34</accession>
<dbReference type="InterPro" id="IPR003959">
    <property type="entry name" value="ATPase_AAA_core"/>
</dbReference>
<evidence type="ECO:0000313" key="3">
    <source>
        <dbReference type="Proteomes" id="UP001244564"/>
    </source>
</evidence>
<dbReference type="SMART" id="SM00382">
    <property type="entry name" value="AAA"/>
    <property type="match status" value="1"/>
</dbReference>
<organism evidence="2 3">
    <name type="scientific">Lysinibacillus capsici</name>
    <dbReference type="NCBI Taxonomy" id="2115968"/>
    <lineage>
        <taxon>Bacteria</taxon>
        <taxon>Bacillati</taxon>
        <taxon>Bacillota</taxon>
        <taxon>Bacilli</taxon>
        <taxon>Bacillales</taxon>
        <taxon>Bacillaceae</taxon>
        <taxon>Lysinibacillus</taxon>
    </lineage>
</organism>
<dbReference type="InterPro" id="IPR003593">
    <property type="entry name" value="AAA+_ATPase"/>
</dbReference>